<protein>
    <submittedName>
        <fullName evidence="6">MerR family transcriptional regulator</fullName>
    </submittedName>
</protein>
<evidence type="ECO:0000256" key="2">
    <source>
        <dbReference type="ARBA" id="ARBA00023015"/>
    </source>
</evidence>
<dbReference type="EMBL" id="JAYWVC010000662">
    <property type="protein sequence ID" value="MED7829034.1"/>
    <property type="molecule type" value="Genomic_DNA"/>
</dbReference>
<dbReference type="SUPFAM" id="SSF46955">
    <property type="entry name" value="Putative DNA-binding domain"/>
    <property type="match status" value="1"/>
</dbReference>
<dbReference type="Pfam" id="PF00376">
    <property type="entry name" value="MerR"/>
    <property type="match status" value="1"/>
</dbReference>
<dbReference type="InterPro" id="IPR009061">
    <property type="entry name" value="DNA-bd_dom_put_sf"/>
</dbReference>
<dbReference type="CDD" id="cd00592">
    <property type="entry name" value="HTH_MerR-like"/>
    <property type="match status" value="1"/>
</dbReference>
<dbReference type="RefSeq" id="WP_329513316.1">
    <property type="nucleotide sequence ID" value="NZ_JAYWVC010000662.1"/>
</dbReference>
<comment type="caution">
    <text evidence="6">The sequence shown here is derived from an EMBL/GenBank/DDBJ whole genome shotgun (WGS) entry which is preliminary data.</text>
</comment>
<evidence type="ECO:0000256" key="4">
    <source>
        <dbReference type="ARBA" id="ARBA00023163"/>
    </source>
</evidence>
<dbReference type="SMART" id="SM00422">
    <property type="entry name" value="HTH_MERR"/>
    <property type="match status" value="1"/>
</dbReference>
<evidence type="ECO:0000313" key="7">
    <source>
        <dbReference type="Proteomes" id="UP001333996"/>
    </source>
</evidence>
<dbReference type="InterPro" id="IPR000551">
    <property type="entry name" value="MerR-type_HTH_dom"/>
</dbReference>
<dbReference type="Gene3D" id="1.10.1660.10">
    <property type="match status" value="1"/>
</dbReference>
<evidence type="ECO:0000313" key="6">
    <source>
        <dbReference type="EMBL" id="MED7829034.1"/>
    </source>
</evidence>
<dbReference type="PROSITE" id="PS50937">
    <property type="entry name" value="HTH_MERR_2"/>
    <property type="match status" value="1"/>
</dbReference>
<evidence type="ECO:0000256" key="1">
    <source>
        <dbReference type="ARBA" id="ARBA00022491"/>
    </source>
</evidence>
<dbReference type="Proteomes" id="UP001333996">
    <property type="component" value="Unassembled WGS sequence"/>
</dbReference>
<keyword evidence="2" id="KW-0805">Transcription regulation</keyword>
<dbReference type="PANTHER" id="PTHR30204">
    <property type="entry name" value="REDOX-CYCLING DRUG-SENSING TRANSCRIPTIONAL ACTIVATOR SOXR"/>
    <property type="match status" value="1"/>
</dbReference>
<name>A0ABU7FYC9_9ACTN</name>
<keyword evidence="1" id="KW-0678">Repressor</keyword>
<reference evidence="6" key="1">
    <citation type="submission" date="2024-01" db="EMBL/GenBank/DDBJ databases">
        <title>First draft genome sequence data of TA4-1, the type strain of Gram-positive actinobacterium Streptomyces chiangmaiensis.</title>
        <authorList>
            <person name="Yasawong M."/>
            <person name="Nantapong N."/>
        </authorList>
    </citation>
    <scope>NUCLEOTIDE SEQUENCE</scope>
    <source>
        <strain evidence="6">TA4-1</strain>
    </source>
</reference>
<feature type="domain" description="HTH merR-type" evidence="5">
    <location>
        <begin position="3"/>
        <end position="45"/>
    </location>
</feature>
<gene>
    <name evidence="6" type="ORF">VXC91_46280</name>
</gene>
<keyword evidence="7" id="KW-1185">Reference proteome</keyword>
<sequence>MTTYRISQLAEHSGVPASTLRFYETAGLLPAERTASGYRVYGEDARRGWVRGLLCGADPRRARQRRCRIRDWCPVGTRPSTTGLDL</sequence>
<keyword evidence="4" id="KW-0804">Transcription</keyword>
<organism evidence="6 7">
    <name type="scientific">Streptomyces chiangmaiensis</name>
    <dbReference type="NCBI Taxonomy" id="766497"/>
    <lineage>
        <taxon>Bacteria</taxon>
        <taxon>Bacillati</taxon>
        <taxon>Actinomycetota</taxon>
        <taxon>Actinomycetes</taxon>
        <taxon>Kitasatosporales</taxon>
        <taxon>Streptomycetaceae</taxon>
        <taxon>Streptomyces</taxon>
    </lineage>
</organism>
<keyword evidence="3" id="KW-0238">DNA-binding</keyword>
<accession>A0ABU7FYC9</accession>
<dbReference type="InterPro" id="IPR047057">
    <property type="entry name" value="MerR_fam"/>
</dbReference>
<evidence type="ECO:0000259" key="5">
    <source>
        <dbReference type="PROSITE" id="PS50937"/>
    </source>
</evidence>
<proteinExistence type="predicted"/>
<evidence type="ECO:0000256" key="3">
    <source>
        <dbReference type="ARBA" id="ARBA00023125"/>
    </source>
</evidence>
<dbReference type="PANTHER" id="PTHR30204:SF69">
    <property type="entry name" value="MERR-FAMILY TRANSCRIPTIONAL REGULATOR"/>
    <property type="match status" value="1"/>
</dbReference>
<feature type="non-terminal residue" evidence="6">
    <location>
        <position position="86"/>
    </location>
</feature>